<keyword evidence="2" id="KW-1185">Reference proteome</keyword>
<organism evidence="1 2">
    <name type="scientific">Nocardia pseudobrasiliensis</name>
    <dbReference type="NCBI Taxonomy" id="45979"/>
    <lineage>
        <taxon>Bacteria</taxon>
        <taxon>Bacillati</taxon>
        <taxon>Actinomycetota</taxon>
        <taxon>Actinomycetes</taxon>
        <taxon>Mycobacteriales</taxon>
        <taxon>Nocardiaceae</taxon>
        <taxon>Nocardia</taxon>
    </lineage>
</organism>
<protein>
    <submittedName>
        <fullName evidence="1">Uncharacterized protein DUF3558</fullName>
    </submittedName>
</protein>
<sequence length="162" mass="17181">MSVWPRIVVAVAVAIALAGCSEETRPSGPFDTCRDLSTTMLTQAGIDPASKQDTVVTGPLTPSCVYGLKNPAGSVRFDQLSNLTYSSELAREQKIAQGVTVKAARINDRNAYTKSVEGFLSKCDLIMELKQGVEVISVFAGSDQCGIATRIGTAIDPVIGKR</sequence>
<name>A0A370I4U6_9NOCA</name>
<dbReference type="EMBL" id="QQBC01000005">
    <property type="protein sequence ID" value="RDI65729.1"/>
    <property type="molecule type" value="Genomic_DNA"/>
</dbReference>
<accession>A0A370I4U6</accession>
<comment type="caution">
    <text evidence="1">The sequence shown here is derived from an EMBL/GenBank/DDBJ whole genome shotgun (WGS) entry which is preliminary data.</text>
</comment>
<reference evidence="1 2" key="1">
    <citation type="submission" date="2018-07" db="EMBL/GenBank/DDBJ databases">
        <title>Genomic Encyclopedia of Type Strains, Phase IV (KMG-IV): sequencing the most valuable type-strain genomes for metagenomic binning, comparative biology and taxonomic classification.</title>
        <authorList>
            <person name="Goeker M."/>
        </authorList>
    </citation>
    <scope>NUCLEOTIDE SEQUENCE [LARGE SCALE GENOMIC DNA]</scope>
    <source>
        <strain evidence="1 2">DSM 44290</strain>
    </source>
</reference>
<dbReference type="Proteomes" id="UP000254869">
    <property type="component" value="Unassembled WGS sequence"/>
</dbReference>
<proteinExistence type="predicted"/>
<dbReference type="PROSITE" id="PS51257">
    <property type="entry name" value="PROKAR_LIPOPROTEIN"/>
    <property type="match status" value="1"/>
</dbReference>
<evidence type="ECO:0000313" key="1">
    <source>
        <dbReference type="EMBL" id="RDI65729.1"/>
    </source>
</evidence>
<dbReference type="AlphaFoldDB" id="A0A370I4U6"/>
<gene>
    <name evidence="1" type="ORF">DFR76_10544</name>
</gene>
<evidence type="ECO:0000313" key="2">
    <source>
        <dbReference type="Proteomes" id="UP000254869"/>
    </source>
</evidence>
<dbReference type="STRING" id="1210086.GCA_001613105_04093"/>